<dbReference type="OrthoDB" id="1213872at2759"/>
<organism evidence="1 2">
    <name type="scientific">Acer yangbiense</name>
    <dbReference type="NCBI Taxonomy" id="1000413"/>
    <lineage>
        <taxon>Eukaryota</taxon>
        <taxon>Viridiplantae</taxon>
        <taxon>Streptophyta</taxon>
        <taxon>Embryophyta</taxon>
        <taxon>Tracheophyta</taxon>
        <taxon>Spermatophyta</taxon>
        <taxon>Magnoliopsida</taxon>
        <taxon>eudicotyledons</taxon>
        <taxon>Gunneridae</taxon>
        <taxon>Pentapetalae</taxon>
        <taxon>rosids</taxon>
        <taxon>malvids</taxon>
        <taxon>Sapindales</taxon>
        <taxon>Sapindaceae</taxon>
        <taxon>Hippocastanoideae</taxon>
        <taxon>Acereae</taxon>
        <taxon>Acer</taxon>
    </lineage>
</organism>
<sequence length="274" mass="32019">MAIKYPEITHGLCGFHMNMNLKNRFKSQVVCNLFHEASRAHRELEFLEKMQELSRVNMRAYDYLMRVRPHRWSRAYYPVRHYQGMTSNILECKNNCLRHARQLPITTLVQYIRGSVKRNLWTSVLISTKQTPGWKAILVSSFPLDTLANGILLLKYIPKLFFHQGGELKLVGRERIGFHLQVNMVVRLDSLESVAAKVDETLQVLEVTLCIIIAENNEFCGKLVNCLKQLDMNSLCFPSRHKIFSIVAMFFNRQPTLINASSFHLFLFTFRYWS</sequence>
<dbReference type="EMBL" id="VAHF01000012">
    <property type="protein sequence ID" value="TXG48607.1"/>
    <property type="molecule type" value="Genomic_DNA"/>
</dbReference>
<dbReference type="Proteomes" id="UP000323000">
    <property type="component" value="Chromosome 12"/>
</dbReference>
<evidence type="ECO:0000313" key="2">
    <source>
        <dbReference type="Proteomes" id="UP000323000"/>
    </source>
</evidence>
<comment type="caution">
    <text evidence="1">The sequence shown here is derived from an EMBL/GenBank/DDBJ whole genome shotgun (WGS) entry which is preliminary data.</text>
</comment>
<gene>
    <name evidence="1" type="ORF">EZV62_024482</name>
</gene>
<keyword evidence="2" id="KW-1185">Reference proteome</keyword>
<evidence type="ECO:0000313" key="1">
    <source>
        <dbReference type="EMBL" id="TXG48607.1"/>
    </source>
</evidence>
<proteinExistence type="predicted"/>
<accession>A0A5C7GVU1</accession>
<reference evidence="2" key="1">
    <citation type="journal article" date="2019" name="Gigascience">
        <title>De novo genome assembly of the endangered Acer yangbiense, a plant species with extremely small populations endemic to Yunnan Province, China.</title>
        <authorList>
            <person name="Yang J."/>
            <person name="Wariss H.M."/>
            <person name="Tao L."/>
            <person name="Zhang R."/>
            <person name="Yun Q."/>
            <person name="Hollingsworth P."/>
            <person name="Dao Z."/>
            <person name="Luo G."/>
            <person name="Guo H."/>
            <person name="Ma Y."/>
            <person name="Sun W."/>
        </authorList>
    </citation>
    <scope>NUCLEOTIDE SEQUENCE [LARGE SCALE GENOMIC DNA]</scope>
    <source>
        <strain evidence="2">cv. Malutang</strain>
    </source>
</reference>
<protein>
    <submittedName>
        <fullName evidence="1">Uncharacterized protein</fullName>
    </submittedName>
</protein>
<dbReference type="AlphaFoldDB" id="A0A5C7GVU1"/>
<name>A0A5C7GVU1_9ROSI</name>